<name>A0A0L0C6R6_LUCCU</name>
<comment type="caution">
    <text evidence="1">The sequence shown here is derived from an EMBL/GenBank/DDBJ whole genome shotgun (WGS) entry which is preliminary data.</text>
</comment>
<accession>A0A0L0C6R6</accession>
<dbReference type="Proteomes" id="UP000037069">
    <property type="component" value="Unassembled WGS sequence"/>
</dbReference>
<proteinExistence type="predicted"/>
<protein>
    <submittedName>
        <fullName evidence="1">Uncharacterized protein</fullName>
    </submittedName>
</protein>
<dbReference type="EMBL" id="JRES01000835">
    <property type="protein sequence ID" value="KNC27960.1"/>
    <property type="molecule type" value="Genomic_DNA"/>
</dbReference>
<sequence>MQKGCKSKNVLSRLMPNVGGSTQSRTVLLSRVTTKHYIAGDSLNADRDLVTKGSSTGIAVDEYRVLNLPPSTSPASNWPPIDYLVITLDPMSNHFKERPRIHLIITCLSTRQTRGIDSTSVPRDCKNTKIAVDGEISTMPPGGDCG</sequence>
<organism evidence="1 2">
    <name type="scientific">Lucilia cuprina</name>
    <name type="common">Green bottle fly</name>
    <name type="synonym">Australian sheep blowfly</name>
    <dbReference type="NCBI Taxonomy" id="7375"/>
    <lineage>
        <taxon>Eukaryota</taxon>
        <taxon>Metazoa</taxon>
        <taxon>Ecdysozoa</taxon>
        <taxon>Arthropoda</taxon>
        <taxon>Hexapoda</taxon>
        <taxon>Insecta</taxon>
        <taxon>Pterygota</taxon>
        <taxon>Neoptera</taxon>
        <taxon>Endopterygota</taxon>
        <taxon>Diptera</taxon>
        <taxon>Brachycera</taxon>
        <taxon>Muscomorpha</taxon>
        <taxon>Oestroidea</taxon>
        <taxon>Calliphoridae</taxon>
        <taxon>Luciliinae</taxon>
        <taxon>Lucilia</taxon>
    </lineage>
</organism>
<dbReference type="AlphaFoldDB" id="A0A0L0C6R6"/>
<gene>
    <name evidence="1" type="ORF">FF38_06170</name>
</gene>
<keyword evidence="2" id="KW-1185">Reference proteome</keyword>
<reference evidence="1 2" key="1">
    <citation type="journal article" date="2015" name="Nat. Commun.">
        <title>Lucilia cuprina genome unlocks parasitic fly biology to underpin future interventions.</title>
        <authorList>
            <person name="Anstead C.A."/>
            <person name="Korhonen P.K."/>
            <person name="Young N.D."/>
            <person name="Hall R.S."/>
            <person name="Jex A.R."/>
            <person name="Murali S.C."/>
            <person name="Hughes D.S."/>
            <person name="Lee S.F."/>
            <person name="Perry T."/>
            <person name="Stroehlein A.J."/>
            <person name="Ansell B.R."/>
            <person name="Breugelmans B."/>
            <person name="Hofmann A."/>
            <person name="Qu J."/>
            <person name="Dugan S."/>
            <person name="Lee S.L."/>
            <person name="Chao H."/>
            <person name="Dinh H."/>
            <person name="Han Y."/>
            <person name="Doddapaneni H.V."/>
            <person name="Worley K.C."/>
            <person name="Muzny D.M."/>
            <person name="Ioannidis P."/>
            <person name="Waterhouse R.M."/>
            <person name="Zdobnov E.M."/>
            <person name="James P.J."/>
            <person name="Bagnall N.H."/>
            <person name="Kotze A.C."/>
            <person name="Gibbs R.A."/>
            <person name="Richards S."/>
            <person name="Batterham P."/>
            <person name="Gasser R.B."/>
        </authorList>
    </citation>
    <scope>NUCLEOTIDE SEQUENCE [LARGE SCALE GENOMIC DNA]</scope>
    <source>
        <strain evidence="1 2">LS</strain>
        <tissue evidence="1">Full body</tissue>
    </source>
</reference>
<evidence type="ECO:0000313" key="1">
    <source>
        <dbReference type="EMBL" id="KNC27960.1"/>
    </source>
</evidence>
<evidence type="ECO:0000313" key="2">
    <source>
        <dbReference type="Proteomes" id="UP000037069"/>
    </source>
</evidence>